<dbReference type="AlphaFoldDB" id="A0A0B7AGL6"/>
<feature type="region of interest" description="Disordered" evidence="1">
    <location>
        <begin position="551"/>
        <end position="623"/>
    </location>
</feature>
<dbReference type="Pfam" id="PF15718">
    <property type="entry name" value="MNR"/>
    <property type="match status" value="1"/>
</dbReference>
<evidence type="ECO:0000256" key="1">
    <source>
        <dbReference type="SAM" id="MobiDB-lite"/>
    </source>
</evidence>
<dbReference type="GO" id="GO:0071539">
    <property type="term" value="P:protein localization to centrosome"/>
    <property type="evidence" value="ECO:0007669"/>
    <property type="project" value="TreeGrafter"/>
</dbReference>
<feature type="compositionally biased region" description="Basic and acidic residues" evidence="1">
    <location>
        <begin position="552"/>
        <end position="562"/>
    </location>
</feature>
<reference evidence="2" key="1">
    <citation type="submission" date="2014-12" db="EMBL/GenBank/DDBJ databases">
        <title>Insight into the proteome of Arion vulgaris.</title>
        <authorList>
            <person name="Aradska J."/>
            <person name="Bulat T."/>
            <person name="Smidak R."/>
            <person name="Sarate P."/>
            <person name="Gangsoo J."/>
            <person name="Sialana F."/>
            <person name="Bilban M."/>
            <person name="Lubec G."/>
        </authorList>
    </citation>
    <scope>NUCLEOTIDE SEQUENCE</scope>
    <source>
        <tissue evidence="2">Skin</tissue>
    </source>
</reference>
<feature type="region of interest" description="Disordered" evidence="1">
    <location>
        <begin position="1"/>
        <end position="24"/>
    </location>
</feature>
<name>A0A0B7AGL6_9EUPU</name>
<proteinExistence type="predicted"/>
<dbReference type="EMBL" id="HACG01032326">
    <property type="protein sequence ID" value="CEK79191.1"/>
    <property type="molecule type" value="Transcribed_RNA"/>
</dbReference>
<sequence>MGKQLLGQNHRKAPFEHIAQRDKAHRTAVLSNQEKRYADTAATTNQKMFQNQPHSIPDSARHKEVNFELDRQSPMPWIPPGRYSRSRSLSSEPKAQSRSPFYLQEMNPEDVKSIFPDKHSVQVKKTDRDVPNYGVHSLPSDKILRSADVSSSFIDEVEHRLLQRLAGRVAGENKGASRSNAVPYRRESASTDSAVDMYSDMDEPLDTSDLREKVRMDAVSAVDAPTLENMKLRLTEMQREQREIRQRWSTVHFADTKPKSRIFASSYVQSERFREPPAIEVTRMSKTDGSKSSQIPVTEWKDKEEPMIFTKPCVSSKVTYHHTVDNTKEDELQLESHMIHVKPPKKLVTLKQTTVEKISADRDRFGSYLRKRSHHPSGKFDPWKLVEEISDEILSDCLADVAAEVESISEEIANHMYKSEFVVERNQSETVLHTQKFDPKLDQRLTVDIVNKPMSSGFRYSPQKLVQVEPIETKKTSGSVDRQAADTPSILASGDQQQICAEKAEAEKSPTQRSPSTPGSPAHFSPGKLSPVFSAVEPSLENMSLFLQRVDSSSERKEKGGGDVEEEVGEKEKKYEDDYQEDSNEESYSNDDDDDDGGDVNSDGGYVDDDCGYIDNDGRSDDDDNTNFTHLINDNQHDRIFTVYHILCSNRVT</sequence>
<dbReference type="PANTHER" id="PTHR15732:SF4">
    <property type="entry name" value="PROTEIN MOONRAKER"/>
    <property type="match status" value="1"/>
</dbReference>
<accession>A0A0B7AGL6</accession>
<feature type="region of interest" description="Disordered" evidence="1">
    <location>
        <begin position="174"/>
        <end position="193"/>
    </location>
</feature>
<feature type="region of interest" description="Disordered" evidence="1">
    <location>
        <begin position="70"/>
        <end position="99"/>
    </location>
</feature>
<gene>
    <name evidence="2" type="primary">ORF114117</name>
</gene>
<feature type="compositionally biased region" description="Basic and acidic residues" evidence="1">
    <location>
        <begin position="13"/>
        <end position="22"/>
    </location>
</feature>
<feature type="compositionally biased region" description="Polar residues" evidence="1">
    <location>
        <begin position="86"/>
        <end position="99"/>
    </location>
</feature>
<dbReference type="GO" id="GO:0007099">
    <property type="term" value="P:centriole replication"/>
    <property type="evidence" value="ECO:0007669"/>
    <property type="project" value="InterPro"/>
</dbReference>
<dbReference type="PANTHER" id="PTHR15732">
    <property type="entry name" value="PROTEIN MOONRAKER"/>
    <property type="match status" value="1"/>
</dbReference>
<feature type="region of interest" description="Disordered" evidence="1">
    <location>
        <begin position="472"/>
        <end position="530"/>
    </location>
</feature>
<organism evidence="2">
    <name type="scientific">Arion vulgaris</name>
    <dbReference type="NCBI Taxonomy" id="1028688"/>
    <lineage>
        <taxon>Eukaryota</taxon>
        <taxon>Metazoa</taxon>
        <taxon>Spiralia</taxon>
        <taxon>Lophotrochozoa</taxon>
        <taxon>Mollusca</taxon>
        <taxon>Gastropoda</taxon>
        <taxon>Heterobranchia</taxon>
        <taxon>Euthyneura</taxon>
        <taxon>Panpulmonata</taxon>
        <taxon>Eupulmonata</taxon>
        <taxon>Stylommatophora</taxon>
        <taxon>Helicina</taxon>
        <taxon>Arionoidea</taxon>
        <taxon>Arionidae</taxon>
        <taxon>Arion</taxon>
    </lineage>
</organism>
<dbReference type="GO" id="GO:0034451">
    <property type="term" value="C:centriolar satellite"/>
    <property type="evidence" value="ECO:0007669"/>
    <property type="project" value="TreeGrafter"/>
</dbReference>
<feature type="compositionally biased region" description="Acidic residues" evidence="1">
    <location>
        <begin position="578"/>
        <end position="598"/>
    </location>
</feature>
<evidence type="ECO:0000313" key="2">
    <source>
        <dbReference type="EMBL" id="CEK79191.1"/>
    </source>
</evidence>
<dbReference type="InterPro" id="IPR031447">
    <property type="entry name" value="MNR"/>
</dbReference>
<protein>
    <submittedName>
        <fullName evidence="2">Uncharacterized protein</fullName>
    </submittedName>
</protein>